<dbReference type="Proteomes" id="UP000801492">
    <property type="component" value="Unassembled WGS sequence"/>
</dbReference>
<feature type="non-terminal residue" evidence="2">
    <location>
        <position position="133"/>
    </location>
</feature>
<organism evidence="2 3">
    <name type="scientific">Ignelater luminosus</name>
    <name type="common">Cucubano</name>
    <name type="synonym">Pyrophorus luminosus</name>
    <dbReference type="NCBI Taxonomy" id="2038154"/>
    <lineage>
        <taxon>Eukaryota</taxon>
        <taxon>Metazoa</taxon>
        <taxon>Ecdysozoa</taxon>
        <taxon>Arthropoda</taxon>
        <taxon>Hexapoda</taxon>
        <taxon>Insecta</taxon>
        <taxon>Pterygota</taxon>
        <taxon>Neoptera</taxon>
        <taxon>Endopterygota</taxon>
        <taxon>Coleoptera</taxon>
        <taxon>Polyphaga</taxon>
        <taxon>Elateriformia</taxon>
        <taxon>Elateroidea</taxon>
        <taxon>Elateridae</taxon>
        <taxon>Agrypninae</taxon>
        <taxon>Pyrophorini</taxon>
        <taxon>Ignelater</taxon>
    </lineage>
</organism>
<reference evidence="2" key="1">
    <citation type="submission" date="2019-08" db="EMBL/GenBank/DDBJ databases">
        <title>The genome of the North American firefly Photinus pyralis.</title>
        <authorList>
            <consortium name="Photinus pyralis genome working group"/>
            <person name="Fallon T.R."/>
            <person name="Sander Lower S.E."/>
            <person name="Weng J.-K."/>
        </authorList>
    </citation>
    <scope>NUCLEOTIDE SEQUENCE</scope>
    <source>
        <strain evidence="2">TRF0915ILg1</strain>
        <tissue evidence="2">Whole body</tissue>
    </source>
</reference>
<proteinExistence type="predicted"/>
<dbReference type="AlphaFoldDB" id="A0A8K0FYN8"/>
<evidence type="ECO:0000256" key="1">
    <source>
        <dbReference type="SAM" id="MobiDB-lite"/>
    </source>
</evidence>
<feature type="region of interest" description="Disordered" evidence="1">
    <location>
        <begin position="48"/>
        <end position="83"/>
    </location>
</feature>
<feature type="region of interest" description="Disordered" evidence="1">
    <location>
        <begin position="113"/>
        <end position="133"/>
    </location>
</feature>
<protein>
    <submittedName>
        <fullName evidence="2">Uncharacterized protein</fullName>
    </submittedName>
</protein>
<feature type="compositionally biased region" description="Basic and acidic residues" evidence="1">
    <location>
        <begin position="67"/>
        <end position="83"/>
    </location>
</feature>
<sequence length="133" mass="15814">LKKIIVWKARKEDTKEKKRKKEKKRAQNYTKIIRLMEGIMRSNSGKYFAQDIQDDTRRQRDKKNRKCKGEPRNKKSLERETELCKPSAWIQENTAQQLLELLEENEDVVPDCIYITPPDNQGWESDEDSGDED</sequence>
<gene>
    <name evidence="2" type="ORF">ILUMI_26710</name>
</gene>
<evidence type="ECO:0000313" key="3">
    <source>
        <dbReference type="Proteomes" id="UP000801492"/>
    </source>
</evidence>
<evidence type="ECO:0000313" key="2">
    <source>
        <dbReference type="EMBL" id="KAF2879463.1"/>
    </source>
</evidence>
<comment type="caution">
    <text evidence="2">The sequence shown here is derived from an EMBL/GenBank/DDBJ whole genome shotgun (WGS) entry which is preliminary data.</text>
</comment>
<dbReference type="EMBL" id="VTPC01091160">
    <property type="protein sequence ID" value="KAF2879463.1"/>
    <property type="molecule type" value="Genomic_DNA"/>
</dbReference>
<name>A0A8K0FYN8_IGNLU</name>
<accession>A0A8K0FYN8</accession>
<feature type="compositionally biased region" description="Acidic residues" evidence="1">
    <location>
        <begin position="124"/>
        <end position="133"/>
    </location>
</feature>
<keyword evidence="3" id="KW-1185">Reference proteome</keyword>